<dbReference type="AlphaFoldDB" id="A0A3P6TH55"/>
<feature type="compositionally biased region" description="Basic residues" evidence="1">
    <location>
        <begin position="119"/>
        <end position="136"/>
    </location>
</feature>
<protein>
    <submittedName>
        <fullName evidence="2">Uncharacterized protein</fullName>
    </submittedName>
</protein>
<feature type="region of interest" description="Disordered" evidence="1">
    <location>
        <begin position="1"/>
        <end position="37"/>
    </location>
</feature>
<evidence type="ECO:0000313" key="2">
    <source>
        <dbReference type="EMBL" id="VDK78540.1"/>
    </source>
</evidence>
<keyword evidence="3" id="KW-1185">Reference proteome</keyword>
<reference evidence="2 3" key="1">
    <citation type="submission" date="2018-08" db="EMBL/GenBank/DDBJ databases">
        <authorList>
            <person name="Laetsch R D."/>
            <person name="Stevens L."/>
            <person name="Kumar S."/>
            <person name="Blaxter L. M."/>
        </authorList>
    </citation>
    <scope>NUCLEOTIDE SEQUENCE [LARGE SCALE GENOMIC DNA]</scope>
</reference>
<dbReference type="EMBL" id="UYRW01001557">
    <property type="protein sequence ID" value="VDK78540.1"/>
    <property type="molecule type" value="Genomic_DNA"/>
</dbReference>
<proteinExistence type="predicted"/>
<dbReference type="Proteomes" id="UP000271087">
    <property type="component" value="Unassembled WGS sequence"/>
</dbReference>
<accession>A0A3P6TH55</accession>
<evidence type="ECO:0000313" key="3">
    <source>
        <dbReference type="Proteomes" id="UP000271087"/>
    </source>
</evidence>
<feature type="compositionally biased region" description="Polar residues" evidence="1">
    <location>
        <begin position="105"/>
        <end position="117"/>
    </location>
</feature>
<sequence>ILKSTEAEMEANSSPKKAPRQNSGRFRSALKEKAYKSHIVHARHRRYLVDPSVSSTNTETEQEQNMVSATQMLKTLKRYSISESEKDLESEDMDILLHSGEKQLNKSGSSTEASGTSKKLGKATKKGMSGRKRVRSKLSISEMSLAELTHGLGGSIAALSQEEREIENSKKERIADRLLEKIQKAQEKMNND</sequence>
<organism evidence="2 3">
    <name type="scientific">Onchocerca ochengi</name>
    <name type="common">Filarial nematode worm</name>
    <dbReference type="NCBI Taxonomy" id="42157"/>
    <lineage>
        <taxon>Eukaryota</taxon>
        <taxon>Metazoa</taxon>
        <taxon>Ecdysozoa</taxon>
        <taxon>Nematoda</taxon>
        <taxon>Chromadorea</taxon>
        <taxon>Rhabditida</taxon>
        <taxon>Spirurina</taxon>
        <taxon>Spiruromorpha</taxon>
        <taxon>Filarioidea</taxon>
        <taxon>Onchocercidae</taxon>
        <taxon>Onchocerca</taxon>
    </lineage>
</organism>
<feature type="compositionally biased region" description="Polar residues" evidence="1">
    <location>
        <begin position="11"/>
        <end position="25"/>
    </location>
</feature>
<feature type="region of interest" description="Disordered" evidence="1">
    <location>
        <begin position="99"/>
        <end position="136"/>
    </location>
</feature>
<dbReference type="OrthoDB" id="5850943at2759"/>
<name>A0A3P6TH55_ONCOC</name>
<feature type="non-terminal residue" evidence="2">
    <location>
        <position position="1"/>
    </location>
</feature>
<evidence type="ECO:0000256" key="1">
    <source>
        <dbReference type="SAM" id="MobiDB-lite"/>
    </source>
</evidence>
<gene>
    <name evidence="2" type="ORF">NOO_LOCUS5645</name>
</gene>